<dbReference type="Pfam" id="PF06908">
    <property type="entry name" value="YpsA"/>
    <property type="match status" value="1"/>
</dbReference>
<sequence length="158" mass="17842">CFTGHRPVKLPWGLNEEDKRCVALKEELSHRLIGIYESGYRHFICGMAIGCDMYFAEAVLSLREIHSDVSLEAAIPCGTQPDKWAKNQCLRYNSILDACDSVKVLQVDYTPDCMMKRNRYMVDNSSLLLACFDGKPGGTMNTILYAKRQGLKTILIDI</sequence>
<proteinExistence type="predicted"/>
<dbReference type="PANTHER" id="PTHR38440:SF1">
    <property type="entry name" value="UPF0398 PROTEIN SPR0331"/>
    <property type="match status" value="1"/>
</dbReference>
<evidence type="ECO:0000313" key="1">
    <source>
        <dbReference type="EMBL" id="EJW92732.1"/>
    </source>
</evidence>
<dbReference type="Gene3D" id="3.40.50.450">
    <property type="match status" value="1"/>
</dbReference>
<reference evidence="1" key="1">
    <citation type="journal article" date="2012" name="PLoS ONE">
        <title>Gene sets for utilization of primary and secondary nutrition supplies in the distal gut of endangered iberian lynx.</title>
        <authorList>
            <person name="Alcaide M."/>
            <person name="Messina E."/>
            <person name="Richter M."/>
            <person name="Bargiela R."/>
            <person name="Peplies J."/>
            <person name="Huws S.A."/>
            <person name="Newbold C.J."/>
            <person name="Golyshin P.N."/>
            <person name="Simon M.A."/>
            <person name="Lopez G."/>
            <person name="Yakimov M.M."/>
            <person name="Ferrer M."/>
        </authorList>
    </citation>
    <scope>NUCLEOTIDE SEQUENCE</scope>
</reference>
<protein>
    <submittedName>
        <fullName evidence="1">Protein belonging to Uncharacterized protein family UPF0398</fullName>
    </submittedName>
</protein>
<comment type="caution">
    <text evidence="1">The sequence shown here is derived from an EMBL/GenBank/DDBJ whole genome shotgun (WGS) entry which is preliminary data.</text>
</comment>
<dbReference type="EMBL" id="AMCI01007378">
    <property type="protein sequence ID" value="EJW92732.1"/>
    <property type="molecule type" value="Genomic_DNA"/>
</dbReference>
<name>J9FT32_9ZZZZ</name>
<accession>J9FT32</accession>
<dbReference type="PANTHER" id="PTHR38440">
    <property type="entry name" value="UPF0398 PROTEIN YPSA"/>
    <property type="match status" value="1"/>
</dbReference>
<dbReference type="InterPro" id="IPR010697">
    <property type="entry name" value="YspA"/>
</dbReference>
<dbReference type="AlphaFoldDB" id="J9FT32"/>
<organism evidence="1">
    <name type="scientific">gut metagenome</name>
    <dbReference type="NCBI Taxonomy" id="749906"/>
    <lineage>
        <taxon>unclassified sequences</taxon>
        <taxon>metagenomes</taxon>
        <taxon>organismal metagenomes</taxon>
    </lineage>
</organism>
<dbReference type="SUPFAM" id="SSF102405">
    <property type="entry name" value="MCP/YpsA-like"/>
    <property type="match status" value="1"/>
</dbReference>
<gene>
    <name evidence="1" type="ORF">EVA_19161</name>
</gene>
<feature type="non-terminal residue" evidence="1">
    <location>
        <position position="1"/>
    </location>
</feature>